<comment type="subcellular location">
    <subcellularLocation>
        <location evidence="1 10">Cytoplasm</location>
    </subcellularLocation>
</comment>
<dbReference type="InterPro" id="IPR020058">
    <property type="entry name" value="Glu/Gln-tRNA-synth_Ib_cat-dom"/>
</dbReference>
<evidence type="ECO:0000313" key="14">
    <source>
        <dbReference type="EMBL" id="HGM58187.1"/>
    </source>
</evidence>
<evidence type="ECO:0000256" key="4">
    <source>
        <dbReference type="ARBA" id="ARBA00022598"/>
    </source>
</evidence>
<keyword evidence="4 10" id="KW-0436">Ligase</keyword>
<dbReference type="AlphaFoldDB" id="A0A7C4HC95"/>
<dbReference type="Gene3D" id="2.40.240.10">
    <property type="entry name" value="Ribosomal Protein L25, Chain P"/>
    <property type="match status" value="1"/>
</dbReference>
<dbReference type="InterPro" id="IPR011035">
    <property type="entry name" value="Ribosomal_bL25/Gln-tRNA_synth"/>
</dbReference>
<dbReference type="EMBL" id="DTBJ01000013">
    <property type="protein sequence ID" value="HGM58187.1"/>
    <property type="molecule type" value="Genomic_DNA"/>
</dbReference>
<dbReference type="PANTHER" id="PTHR43097:SF5">
    <property type="entry name" value="GLUTAMATE--TRNA LIGASE"/>
    <property type="match status" value="1"/>
</dbReference>
<dbReference type="InterPro" id="IPR004526">
    <property type="entry name" value="Glu-tRNA-synth_arc/euk"/>
</dbReference>
<keyword evidence="8 10" id="KW-0030">Aminoacyl-tRNA synthetase</keyword>
<dbReference type="InterPro" id="IPR020059">
    <property type="entry name" value="Glu/Gln-tRNA-synth_Ib_codon-bd"/>
</dbReference>
<evidence type="ECO:0000256" key="8">
    <source>
        <dbReference type="ARBA" id="ARBA00023146"/>
    </source>
</evidence>
<dbReference type="Gene3D" id="2.40.240.100">
    <property type="match status" value="1"/>
</dbReference>
<accession>A0A7C4HC95</accession>
<dbReference type="PANTHER" id="PTHR43097">
    <property type="entry name" value="GLUTAMINE-TRNA LIGASE"/>
    <property type="match status" value="1"/>
</dbReference>
<feature type="domain" description="Glutamyl/glutaminyl-tRNA synthetase class Ib anti-codon binding" evidence="12">
    <location>
        <begin position="417"/>
        <end position="491"/>
    </location>
</feature>
<proteinExistence type="inferred from homology"/>
<evidence type="ECO:0000259" key="11">
    <source>
        <dbReference type="Pfam" id="PF00749"/>
    </source>
</evidence>
<dbReference type="GO" id="GO:0004818">
    <property type="term" value="F:glutamate-tRNA ligase activity"/>
    <property type="evidence" value="ECO:0007669"/>
    <property type="project" value="UniProtKB-UniRule"/>
</dbReference>
<dbReference type="GO" id="GO:0043604">
    <property type="term" value="P:amide biosynthetic process"/>
    <property type="evidence" value="ECO:0007669"/>
    <property type="project" value="TreeGrafter"/>
</dbReference>
<dbReference type="InterPro" id="IPR000924">
    <property type="entry name" value="Glu/Gln-tRNA-synth"/>
</dbReference>
<keyword evidence="5 10" id="KW-0547">Nucleotide-binding</keyword>
<evidence type="ECO:0000256" key="1">
    <source>
        <dbReference type="ARBA" id="ARBA00004496"/>
    </source>
</evidence>
<name>A0A7C4HC95_STAMA</name>
<evidence type="ECO:0000256" key="10">
    <source>
        <dbReference type="HAMAP-Rule" id="MF_02076"/>
    </source>
</evidence>
<evidence type="ECO:0000256" key="7">
    <source>
        <dbReference type="ARBA" id="ARBA00022917"/>
    </source>
</evidence>
<dbReference type="SUPFAM" id="SSF50715">
    <property type="entry name" value="Ribosomal protein L25-like"/>
    <property type="match status" value="1"/>
</dbReference>
<feature type="domain" description="tRNA synthetases class I (E and Q) anti-codon binding" evidence="13">
    <location>
        <begin position="518"/>
        <end position="571"/>
    </location>
</feature>
<dbReference type="InterPro" id="IPR050132">
    <property type="entry name" value="Gln/Glu-tRNA_Ligase"/>
</dbReference>
<dbReference type="GO" id="GO:0006424">
    <property type="term" value="P:glutamyl-tRNA aminoacylation"/>
    <property type="evidence" value="ECO:0007669"/>
    <property type="project" value="UniProtKB-UniRule"/>
</dbReference>
<dbReference type="HAMAP" id="MF_02076">
    <property type="entry name" value="Glu_tRNA_synth_type2"/>
    <property type="match status" value="1"/>
</dbReference>
<comment type="function">
    <text evidence="10">Catalyzes the attachment of glutamate to tRNA(Glu) in a two-step reaction: glutamate is first activated by ATP to form Glu-AMP and then transferred to the acceptor end of tRNA(Glu).</text>
</comment>
<feature type="domain" description="Glutamyl/glutaminyl-tRNA synthetase class Ib catalytic" evidence="11">
    <location>
        <begin position="105"/>
        <end position="411"/>
    </location>
</feature>
<comment type="caution">
    <text evidence="14">The sequence shown here is derived from an EMBL/GenBank/DDBJ whole genome shotgun (WGS) entry which is preliminary data.</text>
</comment>
<dbReference type="PRINTS" id="PR00987">
    <property type="entry name" value="TRNASYNTHGLU"/>
</dbReference>
<evidence type="ECO:0000313" key="15">
    <source>
        <dbReference type="EMBL" id="HGU64775.1"/>
    </source>
</evidence>
<protein>
    <recommendedName>
        <fullName evidence="10">Glutamate--tRNA ligase</fullName>
        <ecNumber evidence="10">6.1.1.17</ecNumber>
    </recommendedName>
    <alternativeName>
        <fullName evidence="10">Glutamyl-tRNA synthetase</fullName>
        <shortName evidence="10">GluRS</shortName>
    </alternativeName>
</protein>
<dbReference type="NCBIfam" id="NF003169">
    <property type="entry name" value="PRK04156.1"/>
    <property type="match status" value="1"/>
</dbReference>
<evidence type="ECO:0000256" key="3">
    <source>
        <dbReference type="ARBA" id="ARBA00022490"/>
    </source>
</evidence>
<reference evidence="14" key="1">
    <citation type="journal article" date="2020" name="mSystems">
        <title>Genome- and Community-Level Interaction Insights into Carbon Utilization and Element Cycling Functions of Hydrothermarchaeota in Hydrothermal Sediment.</title>
        <authorList>
            <person name="Zhou Z."/>
            <person name="Liu Y."/>
            <person name="Xu W."/>
            <person name="Pan J."/>
            <person name="Luo Z.H."/>
            <person name="Li M."/>
        </authorList>
    </citation>
    <scope>NUCLEOTIDE SEQUENCE [LARGE SCALE GENOMIC DNA]</scope>
    <source>
        <strain evidence="15">SpSt-622</strain>
        <strain evidence="14">SpSt-642</strain>
    </source>
</reference>
<dbReference type="Pfam" id="PF03950">
    <property type="entry name" value="tRNA-synt_1c_C"/>
    <property type="match status" value="1"/>
</dbReference>
<dbReference type="EMBL" id="DTAN01000042">
    <property type="protein sequence ID" value="HGU64775.1"/>
    <property type="molecule type" value="Genomic_DNA"/>
</dbReference>
<dbReference type="InterPro" id="IPR014729">
    <property type="entry name" value="Rossmann-like_a/b/a_fold"/>
</dbReference>
<dbReference type="GO" id="GO:0005829">
    <property type="term" value="C:cytosol"/>
    <property type="evidence" value="ECO:0007669"/>
    <property type="project" value="TreeGrafter"/>
</dbReference>
<dbReference type="SUPFAM" id="SSF52374">
    <property type="entry name" value="Nucleotidylyl transferase"/>
    <property type="match status" value="1"/>
</dbReference>
<dbReference type="InterPro" id="IPR049437">
    <property type="entry name" value="tRNA-synt_1c_C2"/>
</dbReference>
<dbReference type="Pfam" id="PF00749">
    <property type="entry name" value="tRNA-synt_1c"/>
    <property type="match status" value="1"/>
</dbReference>
<evidence type="ECO:0000256" key="2">
    <source>
        <dbReference type="ARBA" id="ARBA00008927"/>
    </source>
</evidence>
<dbReference type="Gene3D" id="3.40.50.620">
    <property type="entry name" value="HUPs"/>
    <property type="match status" value="1"/>
</dbReference>
<evidence type="ECO:0000259" key="12">
    <source>
        <dbReference type="Pfam" id="PF03950"/>
    </source>
</evidence>
<dbReference type="NCBIfam" id="TIGR00463">
    <property type="entry name" value="gltX_arch"/>
    <property type="match status" value="1"/>
</dbReference>
<evidence type="ECO:0000256" key="5">
    <source>
        <dbReference type="ARBA" id="ARBA00022741"/>
    </source>
</evidence>
<evidence type="ECO:0000256" key="9">
    <source>
        <dbReference type="ARBA" id="ARBA00048351"/>
    </source>
</evidence>
<dbReference type="Pfam" id="PF20974">
    <property type="entry name" value="tRNA-synt_1c_C2"/>
    <property type="match status" value="1"/>
</dbReference>
<comment type="catalytic activity">
    <reaction evidence="9 10">
        <text>tRNA(Glu) + L-glutamate + ATP = L-glutamyl-tRNA(Glu) + AMP + diphosphate</text>
        <dbReference type="Rhea" id="RHEA:23540"/>
        <dbReference type="Rhea" id="RHEA-COMP:9663"/>
        <dbReference type="Rhea" id="RHEA-COMP:9680"/>
        <dbReference type="ChEBI" id="CHEBI:29985"/>
        <dbReference type="ChEBI" id="CHEBI:30616"/>
        <dbReference type="ChEBI" id="CHEBI:33019"/>
        <dbReference type="ChEBI" id="CHEBI:78442"/>
        <dbReference type="ChEBI" id="CHEBI:78520"/>
        <dbReference type="ChEBI" id="CHEBI:456215"/>
        <dbReference type="EC" id="6.1.1.17"/>
    </reaction>
</comment>
<keyword evidence="3 10" id="KW-0963">Cytoplasm</keyword>
<keyword evidence="6 10" id="KW-0067">ATP-binding</keyword>
<sequence length="585" mass="68434">MNVEESILERVREIAYKHALLNAYKHDGRAELKPVISKIVSEIPEIRSFIREIISIVQEIVNRVNSMSIEKQREEIEKNWPELLVEEHRVEEKKLPPLPNAVENKVVTRFAPNPDYTIHLGNARPVLLSYWYAEIYKGKMILRFEDTDPRIKSPFPEAYVKIKEDIKWLGVKWSEEYIQSMRLPIYYDIARELIKANGAYVDKCSDKEFKKYRNMGKACPHRNNSVENNLEELDKILENYYSEGEAVIRVKTDMKHPDPSIRDWVALRIIDTSKTPHPVVGDKYNLWPTYNYAAAVDDHLMGITHILRAKEHVSNTIKQKYLYDHMKWTYPETIHFGRLSLEGVILSKSKMRKMILEQNLEPYDDPRFGTLSGLRRRGFVKETIWEIVRQVGVKSIDARISFVNLAAINRSFIDSKARRYMAVENPISLFIELESDVKATILRNPATGEKYEYFFSKGVHIIYISRRDLELFRNNMVRLMGFANIVLEGLTIIDNNIGYKTRITSFSQEDAVEKNLAIIQWVSGDNYVEADLITPTGNELVYRRILVERDILNSKVDDIVQFYRIGFARIDRFDNNRLTCIFSHE</sequence>
<dbReference type="GO" id="GO:0005524">
    <property type="term" value="F:ATP binding"/>
    <property type="evidence" value="ECO:0007669"/>
    <property type="project" value="UniProtKB-UniRule"/>
</dbReference>
<feature type="short sequence motif" description="'HIGH' region" evidence="10">
    <location>
        <begin position="112"/>
        <end position="122"/>
    </location>
</feature>
<evidence type="ECO:0000259" key="13">
    <source>
        <dbReference type="Pfam" id="PF20974"/>
    </source>
</evidence>
<gene>
    <name evidence="10" type="primary">gltX</name>
    <name evidence="15" type="ORF">ENT92_00970</name>
    <name evidence="14" type="ORF">ENU14_01160</name>
</gene>
<dbReference type="EC" id="6.1.1.17" evidence="10"/>
<dbReference type="InterPro" id="IPR020056">
    <property type="entry name" value="Rbsml_bL25/Gln-tRNA_synth_N"/>
</dbReference>
<organism evidence="14">
    <name type="scientific">Staphylothermus marinus</name>
    <dbReference type="NCBI Taxonomy" id="2280"/>
    <lineage>
        <taxon>Archaea</taxon>
        <taxon>Thermoproteota</taxon>
        <taxon>Thermoprotei</taxon>
        <taxon>Desulfurococcales</taxon>
        <taxon>Desulfurococcaceae</taxon>
        <taxon>Staphylothermus</taxon>
    </lineage>
</organism>
<evidence type="ECO:0000256" key="6">
    <source>
        <dbReference type="ARBA" id="ARBA00022840"/>
    </source>
</evidence>
<comment type="similarity">
    <text evidence="2 10">Belongs to the class-I aminoacyl-tRNA synthetase family. Glutamate--tRNA ligase type 2 subfamily.</text>
</comment>
<keyword evidence="7 10" id="KW-0648">Protein biosynthesis</keyword>